<dbReference type="InterPro" id="IPR006674">
    <property type="entry name" value="HD_domain"/>
</dbReference>
<evidence type="ECO:0000256" key="6">
    <source>
        <dbReference type="ARBA" id="ARBA00022801"/>
    </source>
</evidence>
<keyword evidence="14" id="KW-1185">Reference proteome</keyword>
<dbReference type="Pfam" id="PF01966">
    <property type="entry name" value="HD"/>
    <property type="match status" value="1"/>
</dbReference>
<dbReference type="RefSeq" id="WP_418158529.1">
    <property type="nucleotide sequence ID" value="NZ_JBBLZC010000004.1"/>
</dbReference>
<dbReference type="NCBIfam" id="TIGR01587">
    <property type="entry name" value="cas3_core"/>
    <property type="match status" value="1"/>
</dbReference>
<keyword evidence="9" id="KW-0051">Antiviral defense</keyword>
<keyword evidence="7" id="KW-0347">Helicase</keyword>
<dbReference type="SUPFAM" id="SSF109604">
    <property type="entry name" value="HD-domain/PDEase-like"/>
    <property type="match status" value="1"/>
</dbReference>
<dbReference type="InterPro" id="IPR027417">
    <property type="entry name" value="P-loop_NTPase"/>
</dbReference>
<comment type="similarity">
    <text evidence="1">In the N-terminal section; belongs to the CRISPR-associated nuclease Cas3-HD family.</text>
</comment>
<keyword evidence="5" id="KW-0547">Nucleotide-binding</keyword>
<evidence type="ECO:0000256" key="4">
    <source>
        <dbReference type="ARBA" id="ARBA00022723"/>
    </source>
</evidence>
<dbReference type="Gene3D" id="3.40.50.300">
    <property type="entry name" value="P-loop containing nucleotide triphosphate hydrolases"/>
    <property type="match status" value="2"/>
</dbReference>
<feature type="domain" description="Helicase ATP-binding" evidence="11">
    <location>
        <begin position="229"/>
        <end position="420"/>
    </location>
</feature>
<dbReference type="Gene3D" id="1.10.3210.30">
    <property type="match status" value="1"/>
</dbReference>
<evidence type="ECO:0000256" key="2">
    <source>
        <dbReference type="ARBA" id="ARBA00009046"/>
    </source>
</evidence>
<feature type="compositionally biased region" description="Basic and acidic residues" evidence="10">
    <location>
        <begin position="300"/>
        <end position="311"/>
    </location>
</feature>
<evidence type="ECO:0000256" key="7">
    <source>
        <dbReference type="ARBA" id="ARBA00022806"/>
    </source>
</evidence>
<dbReference type="NCBIfam" id="TIGR01596">
    <property type="entry name" value="cas3_HD"/>
    <property type="match status" value="1"/>
</dbReference>
<dbReference type="InterPro" id="IPR054712">
    <property type="entry name" value="Cas3-like_dom"/>
</dbReference>
<name>A0ABU8XQI8_9PROT</name>
<accession>A0ABU8XQI8</accession>
<dbReference type="Pfam" id="PF22590">
    <property type="entry name" value="Cas3-like_C_2"/>
    <property type="match status" value="1"/>
</dbReference>
<dbReference type="InterPro" id="IPR038257">
    <property type="entry name" value="CRISPR-assoc_Cas3_HD_sf"/>
</dbReference>
<dbReference type="PROSITE" id="PS51192">
    <property type="entry name" value="HELICASE_ATP_BIND_1"/>
    <property type="match status" value="1"/>
</dbReference>
<dbReference type="CDD" id="cd09641">
    <property type="entry name" value="Cas3''_I"/>
    <property type="match status" value="1"/>
</dbReference>
<feature type="domain" description="HD Cas3-type" evidence="12">
    <location>
        <begin position="14"/>
        <end position="175"/>
    </location>
</feature>
<evidence type="ECO:0000313" key="14">
    <source>
        <dbReference type="Proteomes" id="UP001375743"/>
    </source>
</evidence>
<dbReference type="CDD" id="cd17930">
    <property type="entry name" value="DEXHc_cas3"/>
    <property type="match status" value="1"/>
</dbReference>
<dbReference type="SMART" id="SM00487">
    <property type="entry name" value="DEXDc"/>
    <property type="match status" value="1"/>
</dbReference>
<comment type="caution">
    <text evidence="13">The sequence shown here is derived from an EMBL/GenBank/DDBJ whole genome shotgun (WGS) entry which is preliminary data.</text>
</comment>
<dbReference type="Pfam" id="PF00270">
    <property type="entry name" value="DEAD"/>
    <property type="match status" value="1"/>
</dbReference>
<proteinExistence type="inferred from homology"/>
<organism evidence="13 14">
    <name type="scientific">Benzoatithermus flavus</name>
    <dbReference type="NCBI Taxonomy" id="3108223"/>
    <lineage>
        <taxon>Bacteria</taxon>
        <taxon>Pseudomonadati</taxon>
        <taxon>Pseudomonadota</taxon>
        <taxon>Alphaproteobacteria</taxon>
        <taxon>Geminicoccales</taxon>
        <taxon>Geminicoccaceae</taxon>
        <taxon>Benzoatithermus</taxon>
    </lineage>
</organism>
<evidence type="ECO:0000313" key="13">
    <source>
        <dbReference type="EMBL" id="MEK0082683.1"/>
    </source>
</evidence>
<evidence type="ECO:0000256" key="10">
    <source>
        <dbReference type="SAM" id="MobiDB-lite"/>
    </source>
</evidence>
<keyword evidence="4" id="KW-0479">Metal-binding</keyword>
<sequence length="741" mass="81123">MPDALYAHTRPDRPSDEWEPLARHLGEVAAMAGAFAATFGGEELARTLGLLHDLGKASERFQAYLRGEAPSTDHSTAGAQLAHARYGERIGKLLAFAIAGHHAGLPDGAGAEGSTLAARLKKAVAPYERWQELGLALPASLSPPAGFAFRPDRHGFQGAFLTRMLFSCLVDADWLCTERFVNGGVEREAWPDLASLKPKLDAWLARKQAEADDTPVNRQRRRIQEHVRANAGLAPGLFSLTVPTGGGKTLISLAFALDHAEKHGLARVIYVIPFTSIVEQTAAVFREVLGEDAVLEHHSAFDPDKLRHDPEHEEEPSGAERQRQAAENWDAPVVVTTAVQFFESLFAATRGRCRKLHNIANSVVILDEAQTLPLHLLLPCVAAIDELARNYRASIVLMTATQPALREGELPGGLAGVRELAPEGLDQEPAFRRVRIAHAGPLADDVLAERLAAERQALCIVNVRRHARELYEAIREQEGAFHLSTLMCAAHRSAVLATIRERLQVGAPVRLVATSLIEAGVDISFPLVLRAEAGLDQIAQAAGRCNREGELGEALGRVETFESPERRPPPEIAQRAAAGRAALRRMEDPLSSAAVALFFRELYRLKGEPAVALDPHGIMVSIDERTRSFDFPFATVAGQFRMIEDVMVPIIVPWDDEAHRLARALEYAPRIGGLLRRLQRYTVGVPRRVRAELIAAGAVVRAREPDFSDQLAVLANMDLYRPDIGLTWNDPSFMTASDLMF</sequence>
<keyword evidence="3" id="KW-0540">Nuclease</keyword>
<evidence type="ECO:0000256" key="9">
    <source>
        <dbReference type="ARBA" id="ARBA00023118"/>
    </source>
</evidence>
<dbReference type="SUPFAM" id="SSF52540">
    <property type="entry name" value="P-loop containing nucleoside triphosphate hydrolases"/>
    <property type="match status" value="1"/>
</dbReference>
<dbReference type="InterPro" id="IPR014001">
    <property type="entry name" value="Helicase_ATP-bd"/>
</dbReference>
<evidence type="ECO:0000256" key="1">
    <source>
        <dbReference type="ARBA" id="ARBA00006847"/>
    </source>
</evidence>
<dbReference type="Proteomes" id="UP001375743">
    <property type="component" value="Unassembled WGS sequence"/>
</dbReference>
<evidence type="ECO:0000256" key="3">
    <source>
        <dbReference type="ARBA" id="ARBA00022722"/>
    </source>
</evidence>
<gene>
    <name evidence="13" type="primary">cas3</name>
    <name evidence="13" type="ORF">U1T56_05950</name>
</gene>
<dbReference type="EMBL" id="JBBLZC010000004">
    <property type="protein sequence ID" value="MEK0082683.1"/>
    <property type="molecule type" value="Genomic_DNA"/>
</dbReference>
<keyword evidence="8" id="KW-0067">ATP-binding</keyword>
<evidence type="ECO:0000256" key="5">
    <source>
        <dbReference type="ARBA" id="ARBA00022741"/>
    </source>
</evidence>
<evidence type="ECO:0000256" key="8">
    <source>
        <dbReference type="ARBA" id="ARBA00022840"/>
    </source>
</evidence>
<protein>
    <submittedName>
        <fullName evidence="13">CRISPR-associated helicase Cas3</fullName>
    </submittedName>
</protein>
<evidence type="ECO:0000259" key="12">
    <source>
        <dbReference type="PROSITE" id="PS51643"/>
    </source>
</evidence>
<dbReference type="InterPro" id="IPR006483">
    <property type="entry name" value="CRISPR-assoc_Cas3_HD"/>
</dbReference>
<dbReference type="InterPro" id="IPR006474">
    <property type="entry name" value="Helicase_Cas3_CRISPR-ass_core"/>
</dbReference>
<dbReference type="PROSITE" id="PS51643">
    <property type="entry name" value="HD_CAS3"/>
    <property type="match status" value="1"/>
</dbReference>
<dbReference type="InterPro" id="IPR011545">
    <property type="entry name" value="DEAD/DEAH_box_helicase_dom"/>
</dbReference>
<reference evidence="13 14" key="1">
    <citation type="submission" date="2024-01" db="EMBL/GenBank/DDBJ databases">
        <title>Multi-omics insights into the function and evolution of sodium benzoate biodegradation pathways in Benzoatithermus flavus gen. nov., sp. nov. from hot spring.</title>
        <authorList>
            <person name="Hu C.-J."/>
            <person name="Li W.-J."/>
        </authorList>
    </citation>
    <scope>NUCLEOTIDE SEQUENCE [LARGE SCALE GENOMIC DNA]</scope>
    <source>
        <strain evidence="13 14">SYSU G07066</strain>
    </source>
</reference>
<keyword evidence="6" id="KW-0378">Hydrolase</keyword>
<comment type="similarity">
    <text evidence="2">In the central section; belongs to the CRISPR-associated helicase Cas3 family.</text>
</comment>
<evidence type="ECO:0000259" key="11">
    <source>
        <dbReference type="PROSITE" id="PS51192"/>
    </source>
</evidence>
<feature type="region of interest" description="Disordered" evidence="10">
    <location>
        <begin position="300"/>
        <end position="326"/>
    </location>
</feature>